<reference evidence="1" key="1">
    <citation type="submission" date="2024-08" db="EMBL/GenBank/DDBJ databases">
        <authorList>
            <person name="Yu S.T."/>
        </authorList>
    </citation>
    <scope>NUCLEOTIDE SEQUENCE</scope>
    <source>
        <strain evidence="1">R33</strain>
    </source>
</reference>
<name>A0AB39Y9N8_9ACTN</name>
<sequence>MADLLDGLARYLAGQGLGVYDPTGTAGDLFLEALPSTPDVCVVLTIYDDGAEADSQIGYDDVPVQVRVRGTTDPRVSRQRCEAIRSELHGLGETTLPDGTYLLLARANAAVASIGTDENRRHEHVCNLRMQVRSVTAHRV</sequence>
<organism evidence="1">
    <name type="scientific">Streptomyces sp. R33</name>
    <dbReference type="NCBI Taxonomy" id="3238629"/>
    <lineage>
        <taxon>Bacteria</taxon>
        <taxon>Bacillati</taxon>
        <taxon>Actinomycetota</taxon>
        <taxon>Actinomycetes</taxon>
        <taxon>Kitasatosporales</taxon>
        <taxon>Streptomycetaceae</taxon>
        <taxon>Streptomyces</taxon>
    </lineage>
</organism>
<accession>A0AB39Y9N8</accession>
<dbReference type="EMBL" id="CP165727">
    <property type="protein sequence ID" value="XDV66309.1"/>
    <property type="molecule type" value="Genomic_DNA"/>
</dbReference>
<gene>
    <name evidence="1" type="ORF">AB5J51_26990</name>
</gene>
<dbReference type="InterPro" id="IPR024411">
    <property type="entry name" value="Tail_terminator_phage"/>
</dbReference>
<protein>
    <submittedName>
        <fullName evidence="1">Minor capsid protein</fullName>
    </submittedName>
</protein>
<dbReference type="AlphaFoldDB" id="A0AB39Y9N8"/>
<dbReference type="Pfam" id="PF12691">
    <property type="entry name" value="Phage_tail_terminator_6"/>
    <property type="match status" value="1"/>
</dbReference>
<dbReference type="RefSeq" id="WP_369778834.1">
    <property type="nucleotide sequence ID" value="NZ_CP165727.1"/>
</dbReference>
<proteinExistence type="predicted"/>
<evidence type="ECO:0000313" key="1">
    <source>
        <dbReference type="EMBL" id="XDV66309.1"/>
    </source>
</evidence>